<comment type="caution">
    <text evidence="1">The sequence shown here is derived from an EMBL/GenBank/DDBJ whole genome shotgun (WGS) entry which is preliminary data.</text>
</comment>
<evidence type="ECO:0000313" key="1">
    <source>
        <dbReference type="EMBL" id="KAJ8889730.1"/>
    </source>
</evidence>
<proteinExistence type="predicted"/>
<dbReference type="Proteomes" id="UP001159363">
    <property type="component" value="Chromosome 3"/>
</dbReference>
<evidence type="ECO:0008006" key="3">
    <source>
        <dbReference type="Google" id="ProtNLM"/>
    </source>
</evidence>
<accession>A0ABQ9HZA3</accession>
<sequence>MVRNRKRTTDNPIAAFTEDDMIAAVELVCAGRCLRDAVKEKNGHTQHVLLYRLLYCCRYVKKKKANPDTDVQMRPKYDCRCVFSDEEEGHLVTYLLECAKMCYGLDTIETHRLGYEMAMHNDEIGTSTVQNTKKILAPKCVKQLNKVTSGEKGTLVTTCCIISDSGVALPPAMVFPQVHFKEHIPKGASPGILGLAAQSGWMNNELFARVMQHFVKVSHSDMIETYLYISIA</sequence>
<gene>
    <name evidence="1" type="ORF">PR048_009231</name>
</gene>
<feature type="non-terminal residue" evidence="1">
    <location>
        <position position="232"/>
    </location>
</feature>
<organism evidence="1 2">
    <name type="scientific">Dryococelus australis</name>
    <dbReference type="NCBI Taxonomy" id="614101"/>
    <lineage>
        <taxon>Eukaryota</taxon>
        <taxon>Metazoa</taxon>
        <taxon>Ecdysozoa</taxon>
        <taxon>Arthropoda</taxon>
        <taxon>Hexapoda</taxon>
        <taxon>Insecta</taxon>
        <taxon>Pterygota</taxon>
        <taxon>Neoptera</taxon>
        <taxon>Polyneoptera</taxon>
        <taxon>Phasmatodea</taxon>
        <taxon>Verophasmatodea</taxon>
        <taxon>Anareolatae</taxon>
        <taxon>Phasmatidae</taxon>
        <taxon>Eurycanthinae</taxon>
        <taxon>Dryococelus</taxon>
    </lineage>
</organism>
<reference evidence="1 2" key="1">
    <citation type="submission" date="2023-02" db="EMBL/GenBank/DDBJ databases">
        <title>LHISI_Scaffold_Assembly.</title>
        <authorList>
            <person name="Stuart O.P."/>
            <person name="Cleave R."/>
            <person name="Magrath M.J.L."/>
            <person name="Mikheyev A.S."/>
        </authorList>
    </citation>
    <scope>NUCLEOTIDE SEQUENCE [LARGE SCALE GENOMIC DNA]</scope>
    <source>
        <strain evidence="1">Daus_M_001</strain>
        <tissue evidence="1">Leg muscle</tissue>
    </source>
</reference>
<dbReference type="EMBL" id="JARBHB010000003">
    <property type="protein sequence ID" value="KAJ8889730.1"/>
    <property type="molecule type" value="Genomic_DNA"/>
</dbReference>
<protein>
    <recommendedName>
        <fullName evidence="3">DDE-1 domain-containing protein</fullName>
    </recommendedName>
</protein>
<name>A0ABQ9HZA3_9NEOP</name>
<evidence type="ECO:0000313" key="2">
    <source>
        <dbReference type="Proteomes" id="UP001159363"/>
    </source>
</evidence>
<keyword evidence="2" id="KW-1185">Reference proteome</keyword>